<dbReference type="InterPro" id="IPR002498">
    <property type="entry name" value="PInositol-4-P-4/5-kinase_core"/>
</dbReference>
<evidence type="ECO:0000256" key="1">
    <source>
        <dbReference type="PROSITE-ProRule" id="PRU00781"/>
    </source>
</evidence>
<dbReference type="Gene3D" id="2.60.40.150">
    <property type="entry name" value="C2 domain"/>
    <property type="match status" value="1"/>
</dbReference>
<dbReference type="InterPro" id="IPR002347">
    <property type="entry name" value="SDR_fam"/>
</dbReference>
<dbReference type="Pfam" id="PF01504">
    <property type="entry name" value="PIP5K"/>
    <property type="match status" value="2"/>
</dbReference>
<dbReference type="InterPro" id="IPR023610">
    <property type="entry name" value="PInositol-4/5-P-5/4-kinase"/>
</dbReference>
<feature type="domain" description="PIPK" evidence="4">
    <location>
        <begin position="751"/>
        <end position="1083"/>
    </location>
</feature>
<evidence type="ECO:0000256" key="2">
    <source>
        <dbReference type="SAM" id="MobiDB-lite"/>
    </source>
</evidence>
<evidence type="ECO:0000313" key="5">
    <source>
        <dbReference type="EMBL" id="CAJ1374400.1"/>
    </source>
</evidence>
<name>A0AA36MND7_9DINO</name>
<gene>
    <name evidence="5" type="ORF">EVOR1521_LOCUS3961</name>
</gene>
<dbReference type="GO" id="GO:0016308">
    <property type="term" value="F:1-phosphatidylinositol-4-phosphate 5-kinase activity"/>
    <property type="evidence" value="ECO:0007669"/>
    <property type="project" value="TreeGrafter"/>
</dbReference>
<dbReference type="SMART" id="SM00239">
    <property type="entry name" value="C2"/>
    <property type="match status" value="1"/>
</dbReference>
<evidence type="ECO:0000259" key="4">
    <source>
        <dbReference type="PROSITE" id="PS51455"/>
    </source>
</evidence>
<dbReference type="PROSITE" id="PS51455">
    <property type="entry name" value="PIPK"/>
    <property type="match status" value="1"/>
</dbReference>
<keyword evidence="1" id="KW-0547">Nucleotide-binding</keyword>
<dbReference type="InterPro" id="IPR027484">
    <property type="entry name" value="PInositol-4-P-5-kinase_N"/>
</dbReference>
<evidence type="ECO:0000259" key="3">
    <source>
        <dbReference type="PROSITE" id="PS50004"/>
    </source>
</evidence>
<dbReference type="Pfam" id="PF00168">
    <property type="entry name" value="C2"/>
    <property type="match status" value="1"/>
</dbReference>
<dbReference type="AlphaFoldDB" id="A0AA36MND7"/>
<dbReference type="Proteomes" id="UP001178507">
    <property type="component" value="Unassembled WGS sequence"/>
</dbReference>
<dbReference type="Gene3D" id="3.40.50.720">
    <property type="entry name" value="NAD(P)-binding Rossmann-like Domain"/>
    <property type="match status" value="1"/>
</dbReference>
<dbReference type="GO" id="GO:0005524">
    <property type="term" value="F:ATP binding"/>
    <property type="evidence" value="ECO:0007669"/>
    <property type="project" value="UniProtKB-UniRule"/>
</dbReference>
<dbReference type="SUPFAM" id="SSF49562">
    <property type="entry name" value="C2 domain (Calcium/lipid-binding domain, CaLB)"/>
    <property type="match status" value="1"/>
</dbReference>
<evidence type="ECO:0000313" key="6">
    <source>
        <dbReference type="Proteomes" id="UP001178507"/>
    </source>
</evidence>
<dbReference type="GO" id="GO:0046854">
    <property type="term" value="P:phosphatidylinositol phosphate biosynthetic process"/>
    <property type="evidence" value="ECO:0007669"/>
    <property type="project" value="TreeGrafter"/>
</dbReference>
<dbReference type="GO" id="GO:0005886">
    <property type="term" value="C:plasma membrane"/>
    <property type="evidence" value="ECO:0007669"/>
    <property type="project" value="TreeGrafter"/>
</dbReference>
<dbReference type="InterPro" id="IPR035892">
    <property type="entry name" value="C2_domain_sf"/>
</dbReference>
<protein>
    <submittedName>
        <fullName evidence="5">Uncharacterized protein</fullName>
    </submittedName>
</protein>
<dbReference type="Gene3D" id="3.30.800.10">
    <property type="entry name" value="Phosphatidylinositol Phosphate Kinase II Beta"/>
    <property type="match status" value="1"/>
</dbReference>
<dbReference type="Gene3D" id="3.30.810.10">
    <property type="entry name" value="2-Layer Sandwich"/>
    <property type="match status" value="1"/>
</dbReference>
<dbReference type="InterPro" id="IPR000008">
    <property type="entry name" value="C2_dom"/>
</dbReference>
<dbReference type="SMART" id="SM00330">
    <property type="entry name" value="PIPKc"/>
    <property type="match status" value="1"/>
</dbReference>
<dbReference type="PANTHER" id="PTHR23086">
    <property type="entry name" value="PHOSPHATIDYLINOSITOL-4-PHOSPHATE 5-KINASE"/>
    <property type="match status" value="1"/>
</dbReference>
<feature type="compositionally biased region" description="Low complexity" evidence="2">
    <location>
        <begin position="700"/>
        <end position="719"/>
    </location>
</feature>
<keyword evidence="6" id="KW-1185">Reference proteome</keyword>
<comment type="caution">
    <text evidence="5">The sequence shown here is derived from an EMBL/GenBank/DDBJ whole genome shotgun (WGS) entry which is preliminary data.</text>
</comment>
<keyword evidence="1" id="KW-0067">ATP-binding</keyword>
<accession>A0AA36MND7</accession>
<dbReference type="PROSITE" id="PS50004">
    <property type="entry name" value="C2"/>
    <property type="match status" value="1"/>
</dbReference>
<dbReference type="PANTHER" id="PTHR23086:SF46">
    <property type="entry name" value="PHOSPHATIDYLINOSITOL 4-PHOSPHATE 5-KINASE-LIKE PROTEIN 1"/>
    <property type="match status" value="1"/>
</dbReference>
<sequence length="1257" mass="139734">MSDGAPAMRRTIMRVARFQHKLFFISMAIAAFLASSRGPTTLNNTYPSDLLMGGCRSRYAAWEWRYFLPVPLPEGPLPLEGKREDVYFPAGDDLGLKLRNGEGHLEVKQRLRTAEGAELWSKRLLGPLEGRLGVEQRAELGLEELGGPLVRVRKQRSWTEVGEEVDCLFITEVDGKTWAERYVSVSVESCDLQEVLRVTRSLKVPDGALVGGYPAVVQRLARLASEAAEGAEGAEGADGAYTRLVQGPRYRVPHLHGKVFLVTGANSGIGYEASKAFALAGATVILACRDQRKAHAAMEQLKQCAPAAKLHFLPLDLASMKSVRRFAELLQASGMQVDVLVLNAGVMRSKRELTEDGFEVTMAANHLGHFLLVLHSENRNVLEGVVNIARRSVRRITQETWEDRTLVVRISNGTSKPLEVAEPMWMTAGCCVLSFKKLMPGETGTVRFFSSGGELFGNATSGCHHAGAVEFRLDGMRLVMAESCPFGQSTFLKSHRFLVAFESTRSLADFYAEMPAVFMGCRGVSNTACTQGICARVHAIAVESPAAADVVLLEEDLEQVEYQLDSNQQLVFAEWCLEYDYKECLGSVLFLAETQAVTHALQQKKVSMGDKALSLSLLIDTFVTTSICAPSEGLGHLSSWKAARAVFADAGYGDFAEEAPLEAESHMLLRSASVRCMVTLSRAVAECKARGHWPAEGKTPSGPRRPSPRKSSSGPGRSSIADFFRRSSTLEDSPSPRRRGCCSAVALEGVEREQLLSLVRHGVHLGAEYQLRRRRLLKELQLQHPQHSAALKLFSRRLGLSFRSVWEEPQGIFPEVAFNFFSSEVFECLGTSSGVSPEEVLQSLGHDSPEYRAMSTNSKSGELFFFSSDRRFILKTLSGKELMLLMRMMPAYLAHIQQWPRSLIVRYAGLYLIQWGEQSIHLMVMRSVFDPLRMLHLKFDLKGSLYKRRKKPGEGVGKDEDWVDSGHRLKLPLEVQRQFCAQLELDALLLESFKMMDYSILLGIHFVDPRDASMAPGWHDGYLVSQDTNEIYYIGIIDHSIKYGLKKQAENLFRVAQGAGDRASCVSADTYAERQMQFVYHKVVDAPLGAMDIGTEGRLRVDLLEAHNLIAADWNGRSDPYVTVKLGLCVKRTVTVWSNCEPVWNCSLYLPVHEAHREQEVQITVWDEDHVKTLRGNDDLLGRLTVPMTWILQGPVDLPRAALWDVAQGTLSLRCVFESAEDLQDELTFSMATDSKRRLNQQLACCVCAALYRAAAS</sequence>
<dbReference type="CDD" id="cd00139">
    <property type="entry name" value="PIPKc"/>
    <property type="match status" value="1"/>
</dbReference>
<feature type="domain" description="C2" evidence="3">
    <location>
        <begin position="1079"/>
        <end position="1205"/>
    </location>
</feature>
<keyword evidence="1" id="KW-0808">Transferase</keyword>
<keyword evidence="1" id="KW-0418">Kinase</keyword>
<dbReference type="InterPro" id="IPR027483">
    <property type="entry name" value="PInositol-4-P-4/5-kinase_C_sf"/>
</dbReference>
<dbReference type="SUPFAM" id="SSF51735">
    <property type="entry name" value="NAD(P)-binding Rossmann-fold domains"/>
    <property type="match status" value="1"/>
</dbReference>
<organism evidence="5 6">
    <name type="scientific">Effrenium voratum</name>
    <dbReference type="NCBI Taxonomy" id="2562239"/>
    <lineage>
        <taxon>Eukaryota</taxon>
        <taxon>Sar</taxon>
        <taxon>Alveolata</taxon>
        <taxon>Dinophyceae</taxon>
        <taxon>Suessiales</taxon>
        <taxon>Symbiodiniaceae</taxon>
        <taxon>Effrenium</taxon>
    </lineage>
</organism>
<dbReference type="SUPFAM" id="SSF56104">
    <property type="entry name" value="SAICAR synthase-like"/>
    <property type="match status" value="1"/>
</dbReference>
<dbReference type="Pfam" id="PF00106">
    <property type="entry name" value="adh_short"/>
    <property type="match status" value="1"/>
</dbReference>
<feature type="region of interest" description="Disordered" evidence="2">
    <location>
        <begin position="691"/>
        <end position="720"/>
    </location>
</feature>
<dbReference type="InterPro" id="IPR036291">
    <property type="entry name" value="NAD(P)-bd_dom_sf"/>
</dbReference>
<proteinExistence type="predicted"/>
<dbReference type="EMBL" id="CAUJNA010000247">
    <property type="protein sequence ID" value="CAJ1374400.1"/>
    <property type="molecule type" value="Genomic_DNA"/>
</dbReference>
<reference evidence="5" key="1">
    <citation type="submission" date="2023-08" db="EMBL/GenBank/DDBJ databases">
        <authorList>
            <person name="Chen Y."/>
            <person name="Shah S."/>
            <person name="Dougan E. K."/>
            <person name="Thang M."/>
            <person name="Chan C."/>
        </authorList>
    </citation>
    <scope>NUCLEOTIDE SEQUENCE</scope>
</reference>
<dbReference type="CDD" id="cd00030">
    <property type="entry name" value="C2"/>
    <property type="match status" value="1"/>
</dbReference>